<evidence type="ECO:0000313" key="3">
    <source>
        <dbReference type="Proteomes" id="UP000799764"/>
    </source>
</evidence>
<sequence>MQGKSKFAMVQKKLFLWQQHNTNDPPRNITSNAINISSNQSASNEIIARVLSYFEKSAHTDMEHLPTPPPTPTSSSSLSRSAESSLTSEDASAFIPRASAGLKSIRLRTWASDFTFGKRVLDNKIMTSRWSPQYSVYSTPTASSASSHRKSVLGDSAPHHPLKPKPRYPGPSHLSGGEEHGIRNKNSLTRICSACGLQLWQCANAPNVSGVEWNKVPRINVHVEQHERARLLQYYKQQTQAQRDEDEEPSPHRENKGRHMRKVRLYIVPRKGCQDTPVEVRVGLKQRDQRTKDPSASFDGMEQVEVLICEGKSVEIAYHMWPQVNCTQLGGTVSACLIDKTGQFRVDALLIKSLH</sequence>
<feature type="compositionally biased region" description="Low complexity" evidence="1">
    <location>
        <begin position="73"/>
        <end position="88"/>
    </location>
</feature>
<comment type="caution">
    <text evidence="2">The sequence shown here is derived from an EMBL/GenBank/DDBJ whole genome shotgun (WGS) entry which is preliminary data.</text>
</comment>
<accession>A0A9P4UGW3</accession>
<name>A0A9P4UGW3_9PLEO</name>
<feature type="region of interest" description="Disordered" evidence="1">
    <location>
        <begin position="136"/>
        <end position="181"/>
    </location>
</feature>
<dbReference type="Proteomes" id="UP000799764">
    <property type="component" value="Unassembled WGS sequence"/>
</dbReference>
<evidence type="ECO:0000256" key="1">
    <source>
        <dbReference type="SAM" id="MobiDB-lite"/>
    </source>
</evidence>
<dbReference type="EMBL" id="MU001492">
    <property type="protein sequence ID" value="KAF2451534.1"/>
    <property type="molecule type" value="Genomic_DNA"/>
</dbReference>
<keyword evidence="3" id="KW-1185">Reference proteome</keyword>
<protein>
    <submittedName>
        <fullName evidence="2">Uncharacterized protein</fullName>
    </submittedName>
</protein>
<organism evidence="2 3">
    <name type="scientific">Karstenula rhodostoma CBS 690.94</name>
    <dbReference type="NCBI Taxonomy" id="1392251"/>
    <lineage>
        <taxon>Eukaryota</taxon>
        <taxon>Fungi</taxon>
        <taxon>Dikarya</taxon>
        <taxon>Ascomycota</taxon>
        <taxon>Pezizomycotina</taxon>
        <taxon>Dothideomycetes</taxon>
        <taxon>Pleosporomycetidae</taxon>
        <taxon>Pleosporales</taxon>
        <taxon>Massarineae</taxon>
        <taxon>Didymosphaeriaceae</taxon>
        <taxon>Karstenula</taxon>
    </lineage>
</organism>
<feature type="region of interest" description="Disordered" evidence="1">
    <location>
        <begin position="61"/>
        <end position="90"/>
    </location>
</feature>
<feature type="compositionally biased region" description="Polar residues" evidence="1">
    <location>
        <begin position="136"/>
        <end position="146"/>
    </location>
</feature>
<dbReference type="AlphaFoldDB" id="A0A9P4UGW3"/>
<evidence type="ECO:0000313" key="2">
    <source>
        <dbReference type="EMBL" id="KAF2451534.1"/>
    </source>
</evidence>
<feature type="region of interest" description="Disordered" evidence="1">
    <location>
        <begin position="237"/>
        <end position="258"/>
    </location>
</feature>
<reference evidence="2" key="1">
    <citation type="journal article" date="2020" name="Stud. Mycol.">
        <title>101 Dothideomycetes genomes: a test case for predicting lifestyles and emergence of pathogens.</title>
        <authorList>
            <person name="Haridas S."/>
            <person name="Albert R."/>
            <person name="Binder M."/>
            <person name="Bloem J."/>
            <person name="Labutti K."/>
            <person name="Salamov A."/>
            <person name="Andreopoulos B."/>
            <person name="Baker S."/>
            <person name="Barry K."/>
            <person name="Bills G."/>
            <person name="Bluhm B."/>
            <person name="Cannon C."/>
            <person name="Castanera R."/>
            <person name="Culley D."/>
            <person name="Daum C."/>
            <person name="Ezra D."/>
            <person name="Gonzalez J."/>
            <person name="Henrissat B."/>
            <person name="Kuo A."/>
            <person name="Liang C."/>
            <person name="Lipzen A."/>
            <person name="Lutzoni F."/>
            <person name="Magnuson J."/>
            <person name="Mondo S."/>
            <person name="Nolan M."/>
            <person name="Ohm R."/>
            <person name="Pangilinan J."/>
            <person name="Park H.-J."/>
            <person name="Ramirez L."/>
            <person name="Alfaro M."/>
            <person name="Sun H."/>
            <person name="Tritt A."/>
            <person name="Yoshinaga Y."/>
            <person name="Zwiers L.-H."/>
            <person name="Turgeon B."/>
            <person name="Goodwin S."/>
            <person name="Spatafora J."/>
            <person name="Crous P."/>
            <person name="Grigoriev I."/>
        </authorList>
    </citation>
    <scope>NUCLEOTIDE SEQUENCE</scope>
    <source>
        <strain evidence="2">CBS 690.94</strain>
    </source>
</reference>
<gene>
    <name evidence="2" type="ORF">P171DRAFT_515541</name>
</gene>
<proteinExistence type="predicted"/>
<dbReference type="OrthoDB" id="10589729at2759"/>